<dbReference type="HOGENOM" id="CLU_169574_0_0_9"/>
<proteinExistence type="predicted"/>
<dbReference type="EMBL" id="AGYR01000029">
    <property type="protein sequence ID" value="ENZ13803.1"/>
    <property type="molecule type" value="Genomic_DNA"/>
</dbReference>
<organism evidence="1 2">
    <name type="scientific">[Clostridium] clostridioforme 90A8</name>
    <dbReference type="NCBI Taxonomy" id="999408"/>
    <lineage>
        <taxon>Bacteria</taxon>
        <taxon>Bacillati</taxon>
        <taxon>Bacillota</taxon>
        <taxon>Clostridia</taxon>
        <taxon>Lachnospirales</taxon>
        <taxon>Lachnospiraceae</taxon>
        <taxon>Enterocloster</taxon>
    </lineage>
</organism>
<gene>
    <name evidence="1" type="ORF">HMPREF1090_02698</name>
</gene>
<dbReference type="AlphaFoldDB" id="A0A0E2HAM2"/>
<accession>A0A0E2HAM2</accession>
<name>A0A0E2HAM2_9FIRM</name>
<protein>
    <submittedName>
        <fullName evidence="1">Uncharacterized protein</fullName>
    </submittedName>
</protein>
<sequence>MGAKNRVIAGDYLGKSLILGMGKPSLVVGFGKNYYLTKDVVESYELITDEHRKSAASGVTRGLVGGALLGPVGLLAGGLSAKNKGIYQVALQFKDGKKSLIEIDDKMYKALVTALF</sequence>
<dbReference type="PATRIC" id="fig|999408.3.peg.2920"/>
<dbReference type="RefSeq" id="WP_002595941.1">
    <property type="nucleotide sequence ID" value="NZ_KB851021.1"/>
</dbReference>
<evidence type="ECO:0000313" key="1">
    <source>
        <dbReference type="EMBL" id="ENZ13803.1"/>
    </source>
</evidence>
<evidence type="ECO:0000313" key="2">
    <source>
        <dbReference type="Proteomes" id="UP000013085"/>
    </source>
</evidence>
<comment type="caution">
    <text evidence="1">The sequence shown here is derived from an EMBL/GenBank/DDBJ whole genome shotgun (WGS) entry which is preliminary data.</text>
</comment>
<reference evidence="1 2" key="1">
    <citation type="submission" date="2013-01" db="EMBL/GenBank/DDBJ databases">
        <title>The Genome Sequence of Clostridium clostridioforme 90A8.</title>
        <authorList>
            <consortium name="The Broad Institute Genome Sequencing Platform"/>
            <person name="Earl A."/>
            <person name="Ward D."/>
            <person name="Feldgarden M."/>
            <person name="Gevers D."/>
            <person name="Courvalin P."/>
            <person name="Lambert T."/>
            <person name="Walker B."/>
            <person name="Young S.K."/>
            <person name="Zeng Q."/>
            <person name="Gargeya S."/>
            <person name="Fitzgerald M."/>
            <person name="Haas B."/>
            <person name="Abouelleil A."/>
            <person name="Alvarado L."/>
            <person name="Arachchi H.M."/>
            <person name="Berlin A.M."/>
            <person name="Chapman S.B."/>
            <person name="Dewar J."/>
            <person name="Goldberg J."/>
            <person name="Griggs A."/>
            <person name="Gujja S."/>
            <person name="Hansen M."/>
            <person name="Howarth C."/>
            <person name="Imamovic A."/>
            <person name="Larimer J."/>
            <person name="McCowan C."/>
            <person name="Murphy C."/>
            <person name="Neiman D."/>
            <person name="Pearson M."/>
            <person name="Priest M."/>
            <person name="Roberts A."/>
            <person name="Saif S."/>
            <person name="Shea T."/>
            <person name="Sisk P."/>
            <person name="Sykes S."/>
            <person name="Wortman J."/>
            <person name="Nusbaum C."/>
            <person name="Birren B."/>
        </authorList>
    </citation>
    <scope>NUCLEOTIDE SEQUENCE [LARGE SCALE GENOMIC DNA]</scope>
    <source>
        <strain evidence="1 2">90A8</strain>
    </source>
</reference>
<dbReference type="Proteomes" id="UP000013085">
    <property type="component" value="Unassembled WGS sequence"/>
</dbReference>